<dbReference type="Proteomes" id="UP000307440">
    <property type="component" value="Unassembled WGS sequence"/>
</dbReference>
<gene>
    <name evidence="1" type="ORF">FA15DRAFT_745520</name>
</gene>
<protein>
    <submittedName>
        <fullName evidence="1">Uncharacterized protein</fullName>
    </submittedName>
</protein>
<evidence type="ECO:0000313" key="1">
    <source>
        <dbReference type="EMBL" id="TFK23377.1"/>
    </source>
</evidence>
<accession>A0A5C3KSZ4</accession>
<keyword evidence="2" id="KW-1185">Reference proteome</keyword>
<sequence length="281" mass="33368">MAYMLFGLPASASFIILMRNYRRPEPTREEVVDAVLYEFNLDVTKPREAMTIDEINALIDVDCPLLTGAVTQERHEFYLSNFKEVTAFWRSWRPRYSEDEIDRKFRRYFWPQDLGKTDMETRPNAWNYSDHTYGQLVADLLMLAVIYRKVPLGAVSISKFLSGELRLNPKREHSIPWINRMGLYPERDGSIPLMRLSLPEFRSSAAKARADQTCLHLEWRGRSFFDAIRNWADHWIRIGHDHHGTIHRMNVLFGVDVDKPREQWDAVERHFYHTYRNSGWW</sequence>
<reference evidence="1 2" key="1">
    <citation type="journal article" date="2019" name="Nat. Ecol. Evol.">
        <title>Megaphylogeny resolves global patterns of mushroom evolution.</title>
        <authorList>
            <person name="Varga T."/>
            <person name="Krizsan K."/>
            <person name="Foldi C."/>
            <person name="Dima B."/>
            <person name="Sanchez-Garcia M."/>
            <person name="Sanchez-Ramirez S."/>
            <person name="Szollosi G.J."/>
            <person name="Szarkandi J.G."/>
            <person name="Papp V."/>
            <person name="Albert L."/>
            <person name="Andreopoulos W."/>
            <person name="Angelini C."/>
            <person name="Antonin V."/>
            <person name="Barry K.W."/>
            <person name="Bougher N.L."/>
            <person name="Buchanan P."/>
            <person name="Buyck B."/>
            <person name="Bense V."/>
            <person name="Catcheside P."/>
            <person name="Chovatia M."/>
            <person name="Cooper J."/>
            <person name="Damon W."/>
            <person name="Desjardin D."/>
            <person name="Finy P."/>
            <person name="Geml J."/>
            <person name="Haridas S."/>
            <person name="Hughes K."/>
            <person name="Justo A."/>
            <person name="Karasinski D."/>
            <person name="Kautmanova I."/>
            <person name="Kiss B."/>
            <person name="Kocsube S."/>
            <person name="Kotiranta H."/>
            <person name="LaButti K.M."/>
            <person name="Lechner B.E."/>
            <person name="Liimatainen K."/>
            <person name="Lipzen A."/>
            <person name="Lukacs Z."/>
            <person name="Mihaltcheva S."/>
            <person name="Morgado L.N."/>
            <person name="Niskanen T."/>
            <person name="Noordeloos M.E."/>
            <person name="Ohm R.A."/>
            <person name="Ortiz-Santana B."/>
            <person name="Ovrebo C."/>
            <person name="Racz N."/>
            <person name="Riley R."/>
            <person name="Savchenko A."/>
            <person name="Shiryaev A."/>
            <person name="Soop K."/>
            <person name="Spirin V."/>
            <person name="Szebenyi C."/>
            <person name="Tomsovsky M."/>
            <person name="Tulloss R.E."/>
            <person name="Uehling J."/>
            <person name="Grigoriev I.V."/>
            <person name="Vagvolgyi C."/>
            <person name="Papp T."/>
            <person name="Martin F.M."/>
            <person name="Miettinen O."/>
            <person name="Hibbett D.S."/>
            <person name="Nagy L.G."/>
        </authorList>
    </citation>
    <scope>NUCLEOTIDE SEQUENCE [LARGE SCALE GENOMIC DNA]</scope>
    <source>
        <strain evidence="1 2">CBS 121175</strain>
    </source>
</reference>
<name>A0A5C3KSZ4_COPMA</name>
<evidence type="ECO:0000313" key="2">
    <source>
        <dbReference type="Proteomes" id="UP000307440"/>
    </source>
</evidence>
<proteinExistence type="predicted"/>
<dbReference type="EMBL" id="ML210220">
    <property type="protein sequence ID" value="TFK23377.1"/>
    <property type="molecule type" value="Genomic_DNA"/>
</dbReference>
<organism evidence="1 2">
    <name type="scientific">Coprinopsis marcescibilis</name>
    <name type="common">Agaric fungus</name>
    <name type="synonym">Psathyrella marcescibilis</name>
    <dbReference type="NCBI Taxonomy" id="230819"/>
    <lineage>
        <taxon>Eukaryota</taxon>
        <taxon>Fungi</taxon>
        <taxon>Dikarya</taxon>
        <taxon>Basidiomycota</taxon>
        <taxon>Agaricomycotina</taxon>
        <taxon>Agaricomycetes</taxon>
        <taxon>Agaricomycetidae</taxon>
        <taxon>Agaricales</taxon>
        <taxon>Agaricineae</taxon>
        <taxon>Psathyrellaceae</taxon>
        <taxon>Coprinopsis</taxon>
    </lineage>
</organism>
<dbReference type="AlphaFoldDB" id="A0A5C3KSZ4"/>